<accession>A0A0J9Y696</accession>
<evidence type="ECO:0000259" key="1">
    <source>
        <dbReference type="Pfam" id="PF07707"/>
    </source>
</evidence>
<reference evidence="2" key="2">
    <citation type="submission" date="2012-12" db="EMBL/GenBank/DDBJ databases">
        <authorList>
            <person name="Gao Y.W."/>
            <person name="Fan S.T."/>
            <person name="Sun H.T."/>
            <person name="Wang Z."/>
            <person name="Gao X.L."/>
            <person name="Li Y.G."/>
            <person name="Wang T.C."/>
            <person name="Zhang K."/>
            <person name="Xu W.W."/>
            <person name="Yu Z.J."/>
            <person name="Xia X.Z."/>
        </authorList>
    </citation>
    <scope>NUCLEOTIDE SEQUENCE</scope>
    <source>
        <strain evidence="2">FR3</strain>
    </source>
</reference>
<evidence type="ECO:0000313" key="2">
    <source>
        <dbReference type="EMBL" id="CDQ02607.1"/>
    </source>
</evidence>
<dbReference type="AlphaFoldDB" id="A0A0J9Y696"/>
<dbReference type="WormBase" id="Bm1645">
    <property type="protein sequence ID" value="BM41218"/>
    <property type="gene ID" value="WBGene00221906"/>
</dbReference>
<proteinExistence type="predicted"/>
<evidence type="ECO:0000313" key="3">
    <source>
        <dbReference type="WormBase" id="Bm1645"/>
    </source>
</evidence>
<feature type="domain" description="BACK" evidence="1">
    <location>
        <begin position="32"/>
        <end position="75"/>
    </location>
</feature>
<sequence>MCAKYLSEQIKKTFEYVLYIVNSSVNNGYNLDYFRFECNDLFEILNADLLEVNDEMDVWILLKRWILMNRKKRSHIVVNY</sequence>
<reference evidence="2" key="1">
    <citation type="journal article" date="2007" name="Science">
        <title>Draft genome of the filarial nematode parasite Brugia malayi.</title>
        <authorList>
            <person name="Ghedin E."/>
            <person name="Wang S."/>
            <person name="Spiro D."/>
            <person name="Caler E."/>
            <person name="Zhao Q."/>
            <person name="Crabtree J."/>
            <person name="Allen J.E."/>
            <person name="Delcher A.L."/>
            <person name="Guiliano D.B."/>
            <person name="Miranda-Saavedra D."/>
            <person name="Angiuoli S.V."/>
            <person name="Creasy T."/>
            <person name="Amedeo P."/>
            <person name="Haas B."/>
            <person name="El-Sayed N.M."/>
            <person name="Wortman J.R."/>
            <person name="Feldblyum T."/>
            <person name="Tallon L."/>
            <person name="Schatz M."/>
            <person name="Shumway M."/>
            <person name="Koo H."/>
            <person name="Salzberg S.L."/>
            <person name="Schobel S."/>
            <person name="Pertea M."/>
            <person name="Pop M."/>
            <person name="White O."/>
            <person name="Barton G.J."/>
            <person name="Carlow C.K."/>
            <person name="Crawford M.J."/>
            <person name="Daub J."/>
            <person name="Dimmic M.W."/>
            <person name="Estes C.F."/>
            <person name="Foster J.M."/>
            <person name="Ganatra M."/>
            <person name="Gregory W.F."/>
            <person name="Johnson N.M."/>
            <person name="Jin J."/>
            <person name="Komuniecki R."/>
            <person name="Korf I."/>
            <person name="Kumar S."/>
            <person name="Laney S."/>
            <person name="Li B.W."/>
            <person name="Li W."/>
            <person name="Lindblom T.H."/>
            <person name="Lustigman S."/>
            <person name="Ma D."/>
            <person name="Maina C.V."/>
            <person name="Martin D.M."/>
            <person name="McCarter J.P."/>
            <person name="McReynolds L."/>
            <person name="Mitreva M."/>
            <person name="Nutman T.B."/>
            <person name="Parkinson J."/>
            <person name="Peregrin-Alvarez J.M."/>
            <person name="Poole C."/>
            <person name="Ren Q."/>
            <person name="Saunders L."/>
            <person name="Sluder A.E."/>
            <person name="Smith K."/>
            <person name="Stanke M."/>
            <person name="Unnasch T.R."/>
            <person name="Ware J."/>
            <person name="Wei A.D."/>
            <person name="Weil G."/>
            <person name="Williams D.J."/>
            <person name="Zhang Y."/>
            <person name="Williams S.A."/>
            <person name="Fraser-Liggett C."/>
            <person name="Slatko B."/>
            <person name="Blaxter M.L."/>
            <person name="Scott A.L."/>
        </authorList>
    </citation>
    <scope>NUCLEOTIDE SEQUENCE</scope>
    <source>
        <strain evidence="2">FR3</strain>
    </source>
</reference>
<dbReference type="Pfam" id="PF07707">
    <property type="entry name" value="BACK"/>
    <property type="match status" value="1"/>
</dbReference>
<dbReference type="InterPro" id="IPR011705">
    <property type="entry name" value="BACK"/>
</dbReference>
<gene>
    <name evidence="2 3" type="ORF">Bm1645</name>
    <name evidence="2" type="ORF">BM_Bm1645</name>
</gene>
<protein>
    <submittedName>
        <fullName evidence="2">Bm1645</fullName>
    </submittedName>
</protein>
<name>A0A0J9Y696_BRUMA</name>
<dbReference type="EMBL" id="LN857024">
    <property type="protein sequence ID" value="CDQ02607.1"/>
    <property type="molecule type" value="Genomic_DNA"/>
</dbReference>
<organism evidence="2">
    <name type="scientific">Brugia malayi</name>
    <name type="common">Filarial nematode worm</name>
    <dbReference type="NCBI Taxonomy" id="6279"/>
    <lineage>
        <taxon>Eukaryota</taxon>
        <taxon>Metazoa</taxon>
        <taxon>Ecdysozoa</taxon>
        <taxon>Nematoda</taxon>
        <taxon>Chromadorea</taxon>
        <taxon>Rhabditida</taxon>
        <taxon>Spirurina</taxon>
        <taxon>Spiruromorpha</taxon>
        <taxon>Filarioidea</taxon>
        <taxon>Onchocercidae</taxon>
        <taxon>Brugia</taxon>
    </lineage>
</organism>